<dbReference type="Pfam" id="PF02338">
    <property type="entry name" value="OTU"/>
    <property type="match status" value="1"/>
</dbReference>
<dbReference type="InterPro" id="IPR050704">
    <property type="entry name" value="Peptidase_C85-like"/>
</dbReference>
<reference evidence="3" key="2">
    <citation type="submission" date="2020-06" db="EMBL/GenBank/DDBJ databases">
        <authorList>
            <person name="Sheffer M."/>
        </authorList>
    </citation>
    <scope>NUCLEOTIDE SEQUENCE</scope>
</reference>
<evidence type="ECO:0000259" key="2">
    <source>
        <dbReference type="PROSITE" id="PS50802"/>
    </source>
</evidence>
<dbReference type="SUPFAM" id="SSF54001">
    <property type="entry name" value="Cysteine proteinases"/>
    <property type="match status" value="1"/>
</dbReference>
<dbReference type="InterPro" id="IPR003323">
    <property type="entry name" value="OTU_dom"/>
</dbReference>
<accession>A0A8T0EU50</accession>
<dbReference type="AlphaFoldDB" id="A0A8T0EU50"/>
<dbReference type="Gene3D" id="3.90.70.80">
    <property type="match status" value="1"/>
</dbReference>
<feature type="compositionally biased region" description="Basic residues" evidence="1">
    <location>
        <begin position="163"/>
        <end position="175"/>
    </location>
</feature>
<dbReference type="GO" id="GO:0016579">
    <property type="term" value="P:protein deubiquitination"/>
    <property type="evidence" value="ECO:0007669"/>
    <property type="project" value="TreeGrafter"/>
</dbReference>
<organism evidence="3 4">
    <name type="scientific">Argiope bruennichi</name>
    <name type="common">Wasp spider</name>
    <name type="synonym">Aranea bruennichi</name>
    <dbReference type="NCBI Taxonomy" id="94029"/>
    <lineage>
        <taxon>Eukaryota</taxon>
        <taxon>Metazoa</taxon>
        <taxon>Ecdysozoa</taxon>
        <taxon>Arthropoda</taxon>
        <taxon>Chelicerata</taxon>
        <taxon>Arachnida</taxon>
        <taxon>Araneae</taxon>
        <taxon>Araneomorphae</taxon>
        <taxon>Entelegynae</taxon>
        <taxon>Araneoidea</taxon>
        <taxon>Araneidae</taxon>
        <taxon>Argiope</taxon>
    </lineage>
</organism>
<feature type="region of interest" description="Disordered" evidence="1">
    <location>
        <begin position="148"/>
        <end position="208"/>
    </location>
</feature>
<dbReference type="InterPro" id="IPR038765">
    <property type="entry name" value="Papain-like_cys_pep_sf"/>
</dbReference>
<feature type="domain" description="OTU" evidence="2">
    <location>
        <begin position="15"/>
        <end position="145"/>
    </location>
</feature>
<sequence>MDSEILYVNDHPCPHWIVPIPGDGSCLFHSLSFSMYKNIESSYEIRLAIAEYVEAHWDELQLYTCDERGNPYINADLYRTAMVKTTTYGSVSELMAAAALYPYAFEVYENGILRGSFGGDSGNPVKRLRFSGSFLGGHYEVLLQEMPPNDENSNKNNINLPKKGGRPKKINKGRPKTSALSRSQQIKEAAARYRQNNPEKRKKTLNRYSSSCPEAHRAAVACYTACHPEVHREAVSRYTASHPEVHRDAVTRYTASHPEVHRNSVRILLYPEVHEIVHLKGFPP</sequence>
<comment type="caution">
    <text evidence="3">The sequence shown here is derived from an EMBL/GenBank/DDBJ whole genome shotgun (WGS) entry which is preliminary data.</text>
</comment>
<protein>
    <recommendedName>
        <fullName evidence="2">OTU domain-containing protein</fullName>
    </recommendedName>
</protein>
<dbReference type="Proteomes" id="UP000807504">
    <property type="component" value="Unassembled WGS sequence"/>
</dbReference>
<evidence type="ECO:0000313" key="3">
    <source>
        <dbReference type="EMBL" id="KAF8778921.1"/>
    </source>
</evidence>
<dbReference type="CDD" id="cd22757">
    <property type="entry name" value="OTU_P87_VP80-like"/>
    <property type="match status" value="1"/>
</dbReference>
<dbReference type="EMBL" id="JABXBU010002072">
    <property type="protein sequence ID" value="KAF8778921.1"/>
    <property type="molecule type" value="Genomic_DNA"/>
</dbReference>
<name>A0A8T0EU50_ARGBR</name>
<gene>
    <name evidence="3" type="ORF">HNY73_015595</name>
</gene>
<proteinExistence type="predicted"/>
<reference evidence="3" key="1">
    <citation type="journal article" date="2020" name="bioRxiv">
        <title>Chromosome-level reference genome of the European wasp spider Argiope bruennichi: a resource for studies on range expansion and evolutionary adaptation.</title>
        <authorList>
            <person name="Sheffer M.M."/>
            <person name="Hoppe A."/>
            <person name="Krehenwinkel H."/>
            <person name="Uhl G."/>
            <person name="Kuss A.W."/>
            <person name="Jensen L."/>
            <person name="Jensen C."/>
            <person name="Gillespie R.G."/>
            <person name="Hoff K.J."/>
            <person name="Prost S."/>
        </authorList>
    </citation>
    <scope>NUCLEOTIDE SEQUENCE</scope>
</reference>
<dbReference type="PANTHER" id="PTHR12419">
    <property type="entry name" value="OTU DOMAIN CONTAINING PROTEIN"/>
    <property type="match status" value="1"/>
</dbReference>
<dbReference type="PROSITE" id="PS50802">
    <property type="entry name" value="OTU"/>
    <property type="match status" value="1"/>
</dbReference>
<keyword evidence="4" id="KW-1185">Reference proteome</keyword>
<feature type="compositionally biased region" description="Polar residues" evidence="1">
    <location>
        <begin position="150"/>
        <end position="159"/>
    </location>
</feature>
<evidence type="ECO:0000256" key="1">
    <source>
        <dbReference type="SAM" id="MobiDB-lite"/>
    </source>
</evidence>
<dbReference type="GO" id="GO:0004843">
    <property type="term" value="F:cysteine-type deubiquitinase activity"/>
    <property type="evidence" value="ECO:0007669"/>
    <property type="project" value="TreeGrafter"/>
</dbReference>
<evidence type="ECO:0000313" key="4">
    <source>
        <dbReference type="Proteomes" id="UP000807504"/>
    </source>
</evidence>